<accession>B1X4D3</accession>
<protein>
    <submittedName>
        <fullName evidence="1">Lactoylglutathione lyase</fullName>
    </submittedName>
</protein>
<dbReference type="Gene3D" id="3.10.180.10">
    <property type="entry name" value="2,3-Dihydroxybiphenyl 1,2-Dioxygenase, domain 1"/>
    <property type="match status" value="1"/>
</dbReference>
<dbReference type="GO" id="GO:0016829">
    <property type="term" value="F:lyase activity"/>
    <property type="evidence" value="ECO:0007669"/>
    <property type="project" value="UniProtKB-KW"/>
</dbReference>
<dbReference type="EMBL" id="CP000815">
    <property type="protein sequence ID" value="ACB42802.1"/>
    <property type="molecule type" value="Genomic_DNA"/>
</dbReference>
<reference evidence="1" key="2">
    <citation type="journal article" date="2008" name="Curr. Biol.">
        <title>Chromatophore genome sequence of Paulinella sheds light on acquisition of photosynthesis by eukaryotes.</title>
        <authorList>
            <person name="Nowack E.C.M."/>
            <person name="Melkonian M."/>
            <person name="Gloeckner G."/>
        </authorList>
    </citation>
    <scope>NUCLEOTIDE SEQUENCE [LARGE SCALE GENOMIC DNA]</scope>
</reference>
<keyword evidence="1" id="KW-0456">Lyase</keyword>
<dbReference type="InterPro" id="IPR029068">
    <property type="entry name" value="Glyas_Bleomycin-R_OHBP_Dase"/>
</dbReference>
<name>B1X4D3_PAUCH</name>
<gene>
    <name evidence="1" type="ordered locus">PCC_0361</name>
</gene>
<dbReference type="RefSeq" id="YP_002049012.1">
    <property type="nucleotide sequence ID" value="NC_011087.1"/>
</dbReference>
<keyword evidence="1" id="KW-0934">Plastid</keyword>
<reference evidence="1" key="1">
    <citation type="submission" date="2007-08" db="EMBL/GenBank/DDBJ databases">
        <authorList>
            <person name="Gloeckner G."/>
            <person name="Nowack E."/>
            <person name="Melkonian M."/>
        </authorList>
    </citation>
    <scope>NUCLEOTIDE SEQUENCE</scope>
</reference>
<geneLocation type="organellar chromatophore" evidence="1"/>
<proteinExistence type="predicted"/>
<sequence length="111" mass="12868">MQLPHTILMVSNLDYQSGRFTLVPLGLGQTFLVRIRLQLRKESRMVESCYVQITLGLNNIQETYMVAMSMDSNWIRKLPIIKHADRAIAFFEDPDGYNLELIKFSHSTNFS</sequence>
<dbReference type="AlphaFoldDB" id="B1X4D3"/>
<dbReference type="GeneID" id="6481738"/>
<organism evidence="1">
    <name type="scientific">Paulinella chromatophora</name>
    <dbReference type="NCBI Taxonomy" id="39717"/>
    <lineage>
        <taxon>Eukaryota</taxon>
        <taxon>Sar</taxon>
        <taxon>Rhizaria</taxon>
        <taxon>Cercozoa</taxon>
        <taxon>Imbricatea</taxon>
        <taxon>Silicofilosea</taxon>
        <taxon>Euglyphida</taxon>
        <taxon>Paulinellidae</taxon>
        <taxon>Paulinella</taxon>
    </lineage>
</organism>
<evidence type="ECO:0000313" key="1">
    <source>
        <dbReference type="EMBL" id="ACB42802.1"/>
    </source>
</evidence>